<dbReference type="CDD" id="cd01650">
    <property type="entry name" value="RT_nLTR_like"/>
    <property type="match status" value="1"/>
</dbReference>
<proteinExistence type="predicted"/>
<keyword evidence="2" id="KW-0548">Nucleotidyltransferase</keyword>
<dbReference type="InParanoid" id="N1JD55"/>
<sequence>LHLDENATERLISAYSLLLQPRNSFGENSTILKEVQHVLSGLALHPSSEAALTRLEELFVQGIGGIEKAQNLDSYIITSVHRTFITLDKNNRLVKKPITPELVLKELKEENGVNPTAVVGIKRSIAFPYNPSARFIARFPTGSRLPKRFRLFGMGINCRKLSKKVNIAQCVEHTEETHKPCGPHQHPCPYRCIHCHGPHPADAPECPFRPRLNGIKLIKGQVAQIRSTSAAARIGLYTTVGCIRGNTTNTSVDEEMTDTPSGRAPNYTQAINPSDTIPGPLMLEGLLSLLQIIVCRGASSQELALTFANEEKFDIVLIQEPYIYTDRQRQITKFNPNYEYFIPTDDCVLDIAFASSPLILAGAESSIISELDATSDHLPIASLIPSLHSKHLHGKSLGKGLDNLGGTTTAETLRRLTEQSEEAQMTKTLSPPGKIYCDKLYQANPVKDMYGMVNWHRKVGSFLSPPLKDLTNPGAPPESILQEKHDVLARNLLQNASEVADVALDVPSIGTASLTLPELSPAEIKDSIIKPSNTAPIGCPLIETWVSSLFSGCLQAGHYPACFKTAVLVMLNKPNKPGRSNPRSHRPIALLSTLGKGLERLVARCLSWIAIRAKKVASQHFGAVPLRSATDLTTCLAHDIETALNSKPTASLLTLDVKGAFDGVLPGRLVHRLRDQGWPDNLVRWVASFTSNCVAKIHLDSSIGPKFSVSCGLPQVSTVSHILFMLYLATFFHMGTAKRSFGYADDIAFLHISKSPQKNAENISQNFQEVIQWGLQQGLKFDADKYELQHFSRRRCDQQPGNTPMVRGGSMAVSENTFHPYTRWLGVLFDTRLSFKWHTQTLASKALKVSHVLLSFENTTREAPPHLLRHAVDACVLPIAYYPSETWWPARSRQGPKARISNRIDSLLQQLSKVVLTYARATLPVYRTTSTVILYRESGLQQPKIALDSRVLTATVRLRRLDPLHPLLRRANRSIALEKGVEVFDAEVKGALEGAKSALALSTAKFATNLWICLDNLEDATRLSSNFSGSS</sequence>
<dbReference type="GO" id="GO:0003964">
    <property type="term" value="F:RNA-directed DNA polymerase activity"/>
    <property type="evidence" value="ECO:0007669"/>
    <property type="project" value="UniProtKB-KW"/>
</dbReference>
<keyword evidence="2" id="KW-0808">Transferase</keyword>
<organism evidence="2 3">
    <name type="scientific">Blumeria graminis f. sp. hordei (strain DH14)</name>
    <name type="common">Barley powdery mildew</name>
    <name type="synonym">Oidium monilioides f. sp. hordei</name>
    <dbReference type="NCBI Taxonomy" id="546991"/>
    <lineage>
        <taxon>Eukaryota</taxon>
        <taxon>Fungi</taxon>
        <taxon>Dikarya</taxon>
        <taxon>Ascomycota</taxon>
        <taxon>Pezizomycotina</taxon>
        <taxon>Leotiomycetes</taxon>
        <taxon>Erysiphales</taxon>
        <taxon>Erysiphaceae</taxon>
        <taxon>Blumeria</taxon>
        <taxon>Blumeria hordei</taxon>
    </lineage>
</organism>
<keyword evidence="3" id="KW-1185">Reference proteome</keyword>
<dbReference type="EMBL" id="CAUH01004843">
    <property type="protein sequence ID" value="CCU81085.1"/>
    <property type="molecule type" value="Genomic_DNA"/>
</dbReference>
<feature type="domain" description="Reverse transcriptase" evidence="1">
    <location>
        <begin position="552"/>
        <end position="829"/>
    </location>
</feature>
<keyword evidence="2" id="KW-0695">RNA-directed DNA polymerase</keyword>
<evidence type="ECO:0000313" key="2">
    <source>
        <dbReference type="EMBL" id="CCU81085.1"/>
    </source>
</evidence>
<dbReference type="InterPro" id="IPR000477">
    <property type="entry name" value="RT_dom"/>
</dbReference>
<dbReference type="PANTHER" id="PTHR33481:SF1">
    <property type="entry name" value="ENDONUCLEASE_EXONUCLEASE_PHOSPHATASE DOMAIN-CONTAINING PROTEIN-RELATED"/>
    <property type="match status" value="1"/>
</dbReference>
<comment type="caution">
    <text evidence="2">The sequence shown here is derived from an EMBL/GenBank/DDBJ whole genome shotgun (WGS) entry which is preliminary data.</text>
</comment>
<reference evidence="2 3" key="1">
    <citation type="journal article" date="2010" name="Science">
        <title>Genome expansion and gene loss in powdery mildew fungi reveal tradeoffs in extreme parasitism.</title>
        <authorList>
            <person name="Spanu P.D."/>
            <person name="Abbott J.C."/>
            <person name="Amselem J."/>
            <person name="Burgis T.A."/>
            <person name="Soanes D.M."/>
            <person name="Stueber K."/>
            <person name="Ver Loren van Themaat E."/>
            <person name="Brown J.K.M."/>
            <person name="Butcher S.A."/>
            <person name="Gurr S.J."/>
            <person name="Lebrun M.-H."/>
            <person name="Ridout C.J."/>
            <person name="Schulze-Lefert P."/>
            <person name="Talbot N.J."/>
            <person name="Ahmadinejad N."/>
            <person name="Ametz C."/>
            <person name="Barton G.R."/>
            <person name="Benjdia M."/>
            <person name="Bidzinski P."/>
            <person name="Bindschedler L.V."/>
            <person name="Both M."/>
            <person name="Brewer M.T."/>
            <person name="Cadle-Davidson L."/>
            <person name="Cadle-Davidson M.M."/>
            <person name="Collemare J."/>
            <person name="Cramer R."/>
            <person name="Frenkel O."/>
            <person name="Godfrey D."/>
            <person name="Harriman J."/>
            <person name="Hoede C."/>
            <person name="King B.C."/>
            <person name="Klages S."/>
            <person name="Kleemann J."/>
            <person name="Knoll D."/>
            <person name="Koti P.S."/>
            <person name="Kreplak J."/>
            <person name="Lopez-Ruiz F.J."/>
            <person name="Lu X."/>
            <person name="Maekawa T."/>
            <person name="Mahanil S."/>
            <person name="Micali C."/>
            <person name="Milgroom M.G."/>
            <person name="Montana G."/>
            <person name="Noir S."/>
            <person name="O'Connell R.J."/>
            <person name="Oberhaensli S."/>
            <person name="Parlange F."/>
            <person name="Pedersen C."/>
            <person name="Quesneville H."/>
            <person name="Reinhardt R."/>
            <person name="Rott M."/>
            <person name="Sacristan S."/>
            <person name="Schmidt S.M."/>
            <person name="Schoen M."/>
            <person name="Skamnioti P."/>
            <person name="Sommer H."/>
            <person name="Stephens A."/>
            <person name="Takahara H."/>
            <person name="Thordal-Christensen H."/>
            <person name="Vigouroux M."/>
            <person name="Wessling R."/>
            <person name="Wicker T."/>
            <person name="Panstruga R."/>
        </authorList>
    </citation>
    <scope>NUCLEOTIDE SEQUENCE [LARGE SCALE GENOMIC DNA]</scope>
    <source>
        <strain evidence="2">DH14</strain>
    </source>
</reference>
<gene>
    <name evidence="2" type="ORF">BGHDH14_bgh05327</name>
</gene>
<evidence type="ECO:0000259" key="1">
    <source>
        <dbReference type="PROSITE" id="PS50878"/>
    </source>
</evidence>
<name>N1JD55_BLUG1</name>
<evidence type="ECO:0000313" key="3">
    <source>
        <dbReference type="Proteomes" id="UP000015441"/>
    </source>
</evidence>
<accession>N1JD55</accession>
<protein>
    <submittedName>
        <fullName evidence="2">Kinesin/reverse transcriptase</fullName>
    </submittedName>
</protein>
<feature type="non-terminal residue" evidence="2">
    <location>
        <position position="1"/>
    </location>
</feature>
<dbReference type="PROSITE" id="PS50878">
    <property type="entry name" value="RT_POL"/>
    <property type="match status" value="1"/>
</dbReference>
<dbReference type="AlphaFoldDB" id="N1JD55"/>
<dbReference type="PANTHER" id="PTHR33481">
    <property type="entry name" value="REVERSE TRANSCRIPTASE"/>
    <property type="match status" value="1"/>
</dbReference>
<dbReference type="Proteomes" id="UP000015441">
    <property type="component" value="Unassembled WGS sequence"/>
</dbReference>
<dbReference type="Pfam" id="PF00078">
    <property type="entry name" value="RVT_1"/>
    <property type="match status" value="1"/>
</dbReference>
<dbReference type="eggNOG" id="KOG1075">
    <property type="taxonomic scope" value="Eukaryota"/>
</dbReference>
<dbReference type="OrthoDB" id="3561817at2759"/>